<reference evidence="3 4" key="1">
    <citation type="journal article" date="2006" name="Genome Res.">
        <title>Skewed genomic variability in strains of the toxigenic bacterial pathogen, Clostridium perfringens.</title>
        <authorList>
            <person name="Myers G.S."/>
            <person name="Rasko D.A."/>
            <person name="Cheung J.K."/>
            <person name="Ravel J."/>
            <person name="Seshadri R."/>
            <person name="Deboy R.T."/>
            <person name="Ren Q."/>
            <person name="Varga J."/>
            <person name="Awad M.M."/>
            <person name="Brinkac L.M."/>
            <person name="Daugherty S.C."/>
            <person name="Haft D.H."/>
            <person name="Dodson R.J."/>
            <person name="Madupu R."/>
            <person name="Nelson W.C."/>
            <person name="Rosovitz M.J."/>
            <person name="Sullivan S.A."/>
            <person name="Khouri H."/>
            <person name="Dimitrov G.I."/>
            <person name="Watkins K.L."/>
            <person name="Mulligan S."/>
            <person name="Benton J."/>
            <person name="Radune D."/>
            <person name="Fisher D.J."/>
            <person name="Atkins H.S."/>
            <person name="Hiscox T."/>
            <person name="Jost B.H."/>
            <person name="Billington S.J."/>
            <person name="Songer J.G."/>
            <person name="McClane B.A."/>
            <person name="Titball R.W."/>
            <person name="Rood J.I."/>
            <person name="Melville S.B."/>
            <person name="Paulsen I.T."/>
        </authorList>
    </citation>
    <scope>NUCLEOTIDE SEQUENCE [LARGE SCALE GENOMIC DNA]</scope>
    <source>
        <strain evidence="4">ATCC 13124 / DSM 756 / JCM 1290 / NCIMB 6125 / NCTC 8237 / S 107 / Type A</strain>
    </source>
</reference>
<keyword evidence="2" id="KW-0812">Transmembrane</keyword>
<feature type="transmembrane region" description="Helical" evidence="2">
    <location>
        <begin position="115"/>
        <end position="132"/>
    </location>
</feature>
<keyword evidence="2" id="KW-0472">Membrane</keyword>
<dbReference type="KEGG" id="cpf:CPF_2371"/>
<evidence type="ECO:0000313" key="4">
    <source>
        <dbReference type="Proteomes" id="UP000001823"/>
    </source>
</evidence>
<dbReference type="AlphaFoldDB" id="A0A0H2YS99"/>
<evidence type="ECO:0000256" key="1">
    <source>
        <dbReference type="SAM" id="MobiDB-lite"/>
    </source>
</evidence>
<dbReference type="RefSeq" id="WP_003454831.1">
    <property type="nucleotide sequence ID" value="NC_008261.1"/>
</dbReference>
<accession>A0A0H2YS99</accession>
<protein>
    <recommendedName>
        <fullName evidence="5">RDD family protein</fullName>
    </recommendedName>
</protein>
<keyword evidence="4" id="KW-1185">Reference proteome</keyword>
<keyword evidence="2" id="KW-1133">Transmembrane helix</keyword>
<feature type="region of interest" description="Disordered" evidence="1">
    <location>
        <begin position="1"/>
        <end position="25"/>
    </location>
</feature>
<dbReference type="Proteomes" id="UP000001823">
    <property type="component" value="Chromosome"/>
</dbReference>
<sequence length="149" mass="17317">MDDNKFTKEQENALKSDETSVTNEKMDSYEKEAAVLESISLDTNTMAIDEEFMNKQDKDKKDIGEKGEKETSFFKRILEGIIDQTVVLLLSLAAFFIVDLLMRPFGYKISLEGRIPFYFVIFVIMNILYRAIMEGRKFKLTLGEKVFRK</sequence>
<dbReference type="STRING" id="195103.CPF_2371"/>
<feature type="transmembrane region" description="Helical" evidence="2">
    <location>
        <begin position="85"/>
        <end position="103"/>
    </location>
</feature>
<dbReference type="HOGENOM" id="CLU_1746457_0_0_9"/>
<proteinExistence type="predicted"/>
<name>A0A0H2YS99_CLOP1</name>
<dbReference type="GeneID" id="93001350"/>
<gene>
    <name evidence="3" type="ordered locus">CPF_2371</name>
</gene>
<organism evidence="3 4">
    <name type="scientific">Clostridium perfringens (strain ATCC 13124 / DSM 756 / JCM 1290 / NCIMB 6125 / NCTC 8237 / Type A)</name>
    <dbReference type="NCBI Taxonomy" id="195103"/>
    <lineage>
        <taxon>Bacteria</taxon>
        <taxon>Bacillati</taxon>
        <taxon>Bacillota</taxon>
        <taxon>Clostridia</taxon>
        <taxon>Eubacteriales</taxon>
        <taxon>Clostridiaceae</taxon>
        <taxon>Clostridium</taxon>
    </lineage>
</organism>
<dbReference type="EMBL" id="CP000246">
    <property type="protein sequence ID" value="ABG83844.1"/>
    <property type="molecule type" value="Genomic_DNA"/>
</dbReference>
<dbReference type="PaxDb" id="195103-CPF_2371"/>
<evidence type="ECO:0008006" key="5">
    <source>
        <dbReference type="Google" id="ProtNLM"/>
    </source>
</evidence>
<evidence type="ECO:0000313" key="3">
    <source>
        <dbReference type="EMBL" id="ABG83844.1"/>
    </source>
</evidence>
<evidence type="ECO:0000256" key="2">
    <source>
        <dbReference type="SAM" id="Phobius"/>
    </source>
</evidence>